<dbReference type="AlphaFoldDB" id="A0A327SGV1"/>
<proteinExistence type="predicted"/>
<dbReference type="NCBIfam" id="TIGR01200">
    <property type="entry name" value="GLPGLI"/>
    <property type="match status" value="1"/>
</dbReference>
<comment type="caution">
    <text evidence="2">The sequence shown here is derived from an EMBL/GenBank/DDBJ whole genome shotgun (WGS) entry which is preliminary data.</text>
</comment>
<feature type="chain" id="PRO_5016371543" evidence="1">
    <location>
        <begin position="23"/>
        <end position="259"/>
    </location>
</feature>
<dbReference type="Proteomes" id="UP000249754">
    <property type="component" value="Unassembled WGS sequence"/>
</dbReference>
<protein>
    <submittedName>
        <fullName evidence="2">GLPGLI family protein</fullName>
    </submittedName>
</protein>
<dbReference type="InterPro" id="IPR005901">
    <property type="entry name" value="GLPGLI"/>
</dbReference>
<keyword evidence="1" id="KW-0732">Signal</keyword>
<organism evidence="2 3">
    <name type="scientific">Pedobacter cryoconitis</name>
    <dbReference type="NCBI Taxonomy" id="188932"/>
    <lineage>
        <taxon>Bacteria</taxon>
        <taxon>Pseudomonadati</taxon>
        <taxon>Bacteroidota</taxon>
        <taxon>Sphingobacteriia</taxon>
        <taxon>Sphingobacteriales</taxon>
        <taxon>Sphingobacteriaceae</taxon>
        <taxon>Pedobacter</taxon>
    </lineage>
</organism>
<gene>
    <name evidence="2" type="ORF">LY11_03347</name>
</gene>
<evidence type="ECO:0000256" key="1">
    <source>
        <dbReference type="SAM" id="SignalP"/>
    </source>
</evidence>
<dbReference type="EMBL" id="QLLR01000018">
    <property type="protein sequence ID" value="RAJ28350.1"/>
    <property type="molecule type" value="Genomic_DNA"/>
</dbReference>
<reference evidence="2 3" key="1">
    <citation type="submission" date="2018-06" db="EMBL/GenBank/DDBJ databases">
        <title>Genomic Encyclopedia of Archaeal and Bacterial Type Strains, Phase II (KMG-II): from individual species to whole genera.</title>
        <authorList>
            <person name="Goeker M."/>
        </authorList>
    </citation>
    <scope>NUCLEOTIDE SEQUENCE [LARGE SCALE GENOMIC DNA]</scope>
    <source>
        <strain evidence="2 3">DSM 14825</strain>
    </source>
</reference>
<evidence type="ECO:0000313" key="2">
    <source>
        <dbReference type="EMBL" id="RAJ28350.1"/>
    </source>
</evidence>
<evidence type="ECO:0000313" key="3">
    <source>
        <dbReference type="Proteomes" id="UP000249754"/>
    </source>
</evidence>
<dbReference type="RefSeq" id="WP_111634772.1">
    <property type="nucleotide sequence ID" value="NZ_QLLR01000018.1"/>
</dbReference>
<sequence>MKQSTLIILSCLLFGLSNISFAQNARFITEGVIEFERSNNMYAMIQKRINKNNEGYMGQFFEQFKKTSPQFKLTKSTLSFSNQTTLFKPVTDDAPAVPFFGEDPAVSQINTTYTDLHTHQQITQKKVFEETFLVKDSTRTINWKITNETREIAGFNCRRANALIMDSIYVVAFYTDQIPISGGPESFTGLPGMILGLALPHENVTWFAKTVTDRPLGNSKLIPPIKGKATDNKGLKLTLSNALKNWGEYARSMFKSFLL</sequence>
<name>A0A327SGV1_9SPHI</name>
<accession>A0A327SGV1</accession>
<feature type="signal peptide" evidence="1">
    <location>
        <begin position="1"/>
        <end position="22"/>
    </location>
</feature>
<dbReference type="OrthoDB" id="1440774at2"/>
<dbReference type="Pfam" id="PF09697">
    <property type="entry name" value="Porph_ging"/>
    <property type="match status" value="1"/>
</dbReference>